<dbReference type="HAMAP" id="MF_01603">
    <property type="entry name" value="HldE"/>
    <property type="match status" value="1"/>
</dbReference>
<organism evidence="14 15">
    <name type="scientific">Azospirillum griseum</name>
    <dbReference type="NCBI Taxonomy" id="2496639"/>
    <lineage>
        <taxon>Bacteria</taxon>
        <taxon>Pseudomonadati</taxon>
        <taxon>Pseudomonadota</taxon>
        <taxon>Alphaproteobacteria</taxon>
        <taxon>Rhodospirillales</taxon>
        <taxon>Azospirillaceae</taxon>
        <taxon>Azospirillum</taxon>
    </lineage>
</organism>
<feature type="region of interest" description="Ribokinase" evidence="11">
    <location>
        <begin position="1"/>
        <end position="325"/>
    </location>
</feature>
<dbReference type="EC" id="2.7.1.167" evidence="11"/>
<evidence type="ECO:0000256" key="4">
    <source>
        <dbReference type="ARBA" id="ARBA00022695"/>
    </source>
</evidence>
<evidence type="ECO:0000256" key="6">
    <source>
        <dbReference type="ARBA" id="ARBA00022777"/>
    </source>
</evidence>
<dbReference type="OrthoDB" id="9802794at2"/>
<comment type="similarity">
    <text evidence="11">In the C-terminal section; belongs to the cytidylyltransferase family.</text>
</comment>
<evidence type="ECO:0000256" key="5">
    <source>
        <dbReference type="ARBA" id="ARBA00022741"/>
    </source>
</evidence>
<keyword evidence="15" id="KW-1185">Reference proteome</keyword>
<dbReference type="PANTHER" id="PTHR46969:SF1">
    <property type="entry name" value="BIFUNCTIONAL PROTEIN HLDE"/>
    <property type="match status" value="1"/>
</dbReference>
<comment type="function">
    <text evidence="2 11">Catalyzes the ADP transfer from ATP to D-glycero-beta-D-manno-heptose 1-phosphate, yielding ADP-D-glycero-beta-D-manno-heptose.</text>
</comment>
<dbReference type="GO" id="GO:0005524">
    <property type="term" value="F:ATP binding"/>
    <property type="evidence" value="ECO:0007669"/>
    <property type="project" value="UniProtKB-UniRule"/>
</dbReference>
<keyword evidence="5 11" id="KW-0547">Nucleotide-binding</keyword>
<dbReference type="RefSeq" id="WP_126616109.1">
    <property type="nucleotide sequence ID" value="NZ_JBHUCY010000049.1"/>
</dbReference>
<protein>
    <recommendedName>
        <fullName evidence="11">Bifunctional protein HldE</fullName>
    </recommendedName>
    <domain>
        <recommendedName>
            <fullName evidence="11">D-beta-D-heptose 7-phosphate kinase</fullName>
            <ecNumber evidence="11">2.7.1.167</ecNumber>
        </recommendedName>
        <alternativeName>
            <fullName evidence="11">D-beta-D-heptose 7-phosphotransferase</fullName>
        </alternativeName>
        <alternativeName>
            <fullName evidence="11">D-glycero-beta-D-manno-heptose-7-phosphate kinase</fullName>
        </alternativeName>
    </domain>
    <domain>
        <recommendedName>
            <fullName evidence="11">D-beta-D-heptose 1-phosphate adenylyltransferase</fullName>
            <ecNumber evidence="11">2.7.7.70</ecNumber>
        </recommendedName>
        <alternativeName>
            <fullName evidence="11">D-glycero-beta-D-manno-heptose 1-phosphate adenylyltransferase</fullName>
        </alternativeName>
    </domain>
</protein>
<dbReference type="SUPFAM" id="SSF52374">
    <property type="entry name" value="Nucleotidylyl transferase"/>
    <property type="match status" value="1"/>
</dbReference>
<feature type="binding site" evidence="11">
    <location>
        <begin position="202"/>
        <end position="205"/>
    </location>
    <ligand>
        <name>ATP</name>
        <dbReference type="ChEBI" id="CHEBI:30616"/>
    </ligand>
</feature>
<comment type="pathway">
    <text evidence="11">Nucleotide-sugar biosynthesis; ADP-L-glycero-beta-D-manno-heptose biosynthesis; ADP-L-glycero-beta-D-manno-heptose from D-glycero-beta-D-manno-heptose 7-phosphate: step 3/4.</text>
</comment>
<proteinExistence type="inferred from homology"/>
<dbReference type="PANTHER" id="PTHR46969">
    <property type="entry name" value="BIFUNCTIONAL PROTEIN HLDE"/>
    <property type="match status" value="1"/>
</dbReference>
<evidence type="ECO:0000259" key="13">
    <source>
        <dbReference type="Pfam" id="PF01467"/>
    </source>
</evidence>
<dbReference type="CDD" id="cd01172">
    <property type="entry name" value="RfaE_like"/>
    <property type="match status" value="1"/>
</dbReference>
<dbReference type="GO" id="GO:0033786">
    <property type="term" value="F:heptose-1-phosphate adenylyltransferase activity"/>
    <property type="evidence" value="ECO:0007669"/>
    <property type="project" value="UniProtKB-UniRule"/>
</dbReference>
<dbReference type="NCBIfam" id="TIGR02198">
    <property type="entry name" value="rfaE_dom_I"/>
    <property type="match status" value="1"/>
</dbReference>
<dbReference type="InterPro" id="IPR014729">
    <property type="entry name" value="Rossmann-like_a/b/a_fold"/>
</dbReference>
<reference evidence="14 15" key="1">
    <citation type="submission" date="2018-12" db="EMBL/GenBank/DDBJ databases">
        <authorList>
            <person name="Yang Y."/>
        </authorList>
    </citation>
    <scope>NUCLEOTIDE SEQUENCE [LARGE SCALE GENOMIC DNA]</scope>
    <source>
        <strain evidence="14 15">L-25-5w-1</strain>
    </source>
</reference>
<evidence type="ECO:0000256" key="11">
    <source>
        <dbReference type="HAMAP-Rule" id="MF_01603"/>
    </source>
</evidence>
<dbReference type="InterPro" id="IPR029056">
    <property type="entry name" value="Ribokinase-like"/>
</dbReference>
<evidence type="ECO:0000259" key="12">
    <source>
        <dbReference type="Pfam" id="PF00294"/>
    </source>
</evidence>
<dbReference type="GO" id="GO:0016773">
    <property type="term" value="F:phosphotransferase activity, alcohol group as acceptor"/>
    <property type="evidence" value="ECO:0007669"/>
    <property type="project" value="InterPro"/>
</dbReference>
<feature type="domain" description="Cytidyltransferase-like" evidence="13">
    <location>
        <begin position="353"/>
        <end position="447"/>
    </location>
</feature>
<keyword evidence="3 11" id="KW-0808">Transferase</keyword>
<evidence type="ECO:0000256" key="3">
    <source>
        <dbReference type="ARBA" id="ARBA00022679"/>
    </source>
</evidence>
<evidence type="ECO:0000256" key="1">
    <source>
        <dbReference type="ARBA" id="ARBA00002319"/>
    </source>
</evidence>
<comment type="catalytic activity">
    <reaction evidence="11">
        <text>D-glycero-beta-D-manno-heptose 7-phosphate + ATP = D-glycero-beta-D-manno-heptose 1,7-bisphosphate + ADP + H(+)</text>
        <dbReference type="Rhea" id="RHEA:27473"/>
        <dbReference type="ChEBI" id="CHEBI:15378"/>
        <dbReference type="ChEBI" id="CHEBI:30616"/>
        <dbReference type="ChEBI" id="CHEBI:60204"/>
        <dbReference type="ChEBI" id="CHEBI:60208"/>
        <dbReference type="ChEBI" id="CHEBI:456216"/>
        <dbReference type="EC" id="2.7.1.167"/>
    </reaction>
</comment>
<dbReference type="NCBIfam" id="TIGR00125">
    <property type="entry name" value="cyt_tran_rel"/>
    <property type="match status" value="1"/>
</dbReference>
<comment type="caution">
    <text evidence="14">The sequence shown here is derived from an EMBL/GenBank/DDBJ whole genome shotgun (WGS) entry which is preliminary data.</text>
</comment>
<evidence type="ECO:0000256" key="10">
    <source>
        <dbReference type="ARBA" id="ARBA00047428"/>
    </source>
</evidence>
<evidence type="ECO:0000256" key="2">
    <source>
        <dbReference type="ARBA" id="ARBA00003753"/>
    </source>
</evidence>
<accession>A0A3S0HWZ4</accession>
<keyword evidence="6 11" id="KW-0418">Kinase</keyword>
<sequence length="482" mass="50727">MSDLARHIDTLSRANVLCLGDVMLDRFVYGSVDRVSPEAPIPVLRITRDVPKLGGAGNVAANLIALDATCRFVSVVGQDAVGTDLLALLAQERVSDGGSIVVEAGRQTTVKTRFIAGQQQLLRADVETVAPITCADRVLAQIERVLAEVGGVILSDYGKGVLTDDLIAGVIAAARAAGKTVVVDPKGRDYRRYRGADILTPNRKELMEATGLPAHSDEQVVTAARRLIADCGVGAVVATRSEQGMSVVTADAVTHLPAQAREVFDVSGAGDTVVATLTAALSVGVGLTDAARLANLAAGLVVGKVGTAVVRTHELLTALHEQEWRHGEDKVATRDEAAERAERWRLRGKRVGFTNGCFDLLHPGHISLLKQARAACDVLVVGLNSDASVKRLKGDSRPVQNETARATVLASLGVVDLVVVFDEDTPESLIHAVRPDVLVKGADYTVATVVGAGFVQSYGGTVLLAELVEGQSTTNTIKRLKG</sequence>
<evidence type="ECO:0000256" key="9">
    <source>
        <dbReference type="ARBA" id="ARBA00023277"/>
    </source>
</evidence>
<dbReference type="GO" id="GO:0005829">
    <property type="term" value="C:cytosol"/>
    <property type="evidence" value="ECO:0007669"/>
    <property type="project" value="TreeGrafter"/>
</dbReference>
<feature type="active site" evidence="11">
    <location>
        <position position="271"/>
    </location>
</feature>
<dbReference type="InterPro" id="IPR011913">
    <property type="entry name" value="RfaE_dom_I"/>
</dbReference>
<dbReference type="Gene3D" id="3.40.1190.20">
    <property type="match status" value="1"/>
</dbReference>
<feature type="region of interest" description="Cytidylyltransferase" evidence="11">
    <location>
        <begin position="353"/>
        <end position="482"/>
    </location>
</feature>
<dbReference type="EMBL" id="RXMA01000011">
    <property type="protein sequence ID" value="RTR19494.1"/>
    <property type="molecule type" value="Genomic_DNA"/>
</dbReference>
<keyword evidence="9 11" id="KW-0119">Carbohydrate metabolism</keyword>
<comment type="pathway">
    <text evidence="11">Nucleotide-sugar biosynthesis; ADP-L-glycero-beta-D-manno-heptose biosynthesis; ADP-L-glycero-beta-D-manno-heptose from D-glycero-beta-D-manno-heptose 7-phosphate: step 1/4.</text>
</comment>
<keyword evidence="7 11" id="KW-0067">ATP-binding</keyword>
<keyword evidence="4 11" id="KW-0548">Nucleotidyltransferase</keyword>
<evidence type="ECO:0000256" key="8">
    <source>
        <dbReference type="ARBA" id="ARBA00023268"/>
    </source>
</evidence>
<comment type="subunit">
    <text evidence="11">Homodimer.</text>
</comment>
<dbReference type="AlphaFoldDB" id="A0A3S0HWZ4"/>
<name>A0A3S0HWZ4_9PROT</name>
<dbReference type="Proteomes" id="UP000277007">
    <property type="component" value="Unassembled WGS sequence"/>
</dbReference>
<dbReference type="InterPro" id="IPR011611">
    <property type="entry name" value="PfkB_dom"/>
</dbReference>
<feature type="domain" description="Carbohydrate kinase PfkB" evidence="12">
    <location>
        <begin position="15"/>
        <end position="308"/>
    </location>
</feature>
<evidence type="ECO:0000313" key="15">
    <source>
        <dbReference type="Proteomes" id="UP000277007"/>
    </source>
</evidence>
<evidence type="ECO:0000313" key="14">
    <source>
        <dbReference type="EMBL" id="RTR19494.1"/>
    </source>
</evidence>
<dbReference type="EC" id="2.7.7.70" evidence="11"/>
<dbReference type="GO" id="GO:0097171">
    <property type="term" value="P:ADP-L-glycero-beta-D-manno-heptose biosynthetic process"/>
    <property type="evidence" value="ECO:0007669"/>
    <property type="project" value="UniProtKB-UniPathway"/>
</dbReference>
<gene>
    <name evidence="14" type="primary">rfaE1</name>
    <name evidence="11" type="synonym">hldE</name>
    <name evidence="14" type="ORF">EJ903_13460</name>
</gene>
<dbReference type="GO" id="GO:0033785">
    <property type="term" value="F:heptose 7-phosphate kinase activity"/>
    <property type="evidence" value="ECO:0007669"/>
    <property type="project" value="UniProtKB-UniRule"/>
</dbReference>
<dbReference type="InterPro" id="IPR011914">
    <property type="entry name" value="RfaE_dom_II"/>
</dbReference>
<evidence type="ECO:0000256" key="7">
    <source>
        <dbReference type="ARBA" id="ARBA00022840"/>
    </source>
</evidence>
<dbReference type="NCBIfam" id="TIGR02199">
    <property type="entry name" value="rfaE_dom_II"/>
    <property type="match status" value="1"/>
</dbReference>
<comment type="function">
    <text evidence="1 11">Catalyzes the phosphorylation of D-glycero-D-manno-heptose 7-phosphate at the C-1 position to selectively form D-glycero-beta-D-manno-heptose-1,7-bisphosphate.</text>
</comment>
<comment type="catalytic activity">
    <reaction evidence="10 11">
        <text>D-glycero-beta-D-manno-heptose 1-phosphate + ATP + H(+) = ADP-D-glycero-beta-D-manno-heptose + diphosphate</text>
        <dbReference type="Rhea" id="RHEA:27465"/>
        <dbReference type="ChEBI" id="CHEBI:15378"/>
        <dbReference type="ChEBI" id="CHEBI:30616"/>
        <dbReference type="ChEBI" id="CHEBI:33019"/>
        <dbReference type="ChEBI" id="CHEBI:59967"/>
        <dbReference type="ChEBI" id="CHEBI:61593"/>
        <dbReference type="EC" id="2.7.7.70"/>
    </reaction>
</comment>
<dbReference type="InterPro" id="IPR023030">
    <property type="entry name" value="Bifunc_HldE"/>
</dbReference>
<dbReference type="Gene3D" id="3.40.50.620">
    <property type="entry name" value="HUPs"/>
    <property type="match status" value="1"/>
</dbReference>
<comment type="similarity">
    <text evidence="11">In the N-terminal section; belongs to the carbohydrate kinase PfkB family.</text>
</comment>
<dbReference type="SUPFAM" id="SSF53613">
    <property type="entry name" value="Ribokinase-like"/>
    <property type="match status" value="1"/>
</dbReference>
<keyword evidence="8 11" id="KW-0511">Multifunctional enzyme</keyword>
<dbReference type="Pfam" id="PF00294">
    <property type="entry name" value="PfkB"/>
    <property type="match status" value="1"/>
</dbReference>
<dbReference type="UniPathway" id="UPA00356">
    <property type="reaction ID" value="UER00437"/>
</dbReference>
<dbReference type="Pfam" id="PF01467">
    <property type="entry name" value="CTP_transf_like"/>
    <property type="match status" value="1"/>
</dbReference>
<dbReference type="InterPro" id="IPR004821">
    <property type="entry name" value="Cyt_trans-like"/>
</dbReference>